<dbReference type="InterPro" id="IPR001117">
    <property type="entry name" value="Cu-oxidase_2nd"/>
</dbReference>
<dbReference type="Gene3D" id="2.60.40.420">
    <property type="entry name" value="Cupredoxins - blue copper proteins"/>
    <property type="match status" value="3"/>
</dbReference>
<dbReference type="STRING" id="5217.A0A4Q1BVU9"/>
<evidence type="ECO:0000256" key="2">
    <source>
        <dbReference type="ARBA" id="ARBA00010609"/>
    </source>
</evidence>
<evidence type="ECO:0000256" key="7">
    <source>
        <dbReference type="ARBA" id="ARBA00055106"/>
    </source>
</evidence>
<feature type="domain" description="Plastocyanin-like" evidence="9">
    <location>
        <begin position="186"/>
        <end position="346"/>
    </location>
</feature>
<comment type="caution">
    <text evidence="12">The sequence shown here is derived from an EMBL/GenBank/DDBJ whole genome shotgun (WGS) entry which is preliminary data.</text>
</comment>
<evidence type="ECO:0000256" key="5">
    <source>
        <dbReference type="ARBA" id="ARBA00023157"/>
    </source>
</evidence>
<evidence type="ECO:0000256" key="3">
    <source>
        <dbReference type="ARBA" id="ARBA00022512"/>
    </source>
</evidence>
<name>A0A4Q1BVU9_TREME</name>
<keyword evidence="3" id="KW-0134">Cell wall</keyword>
<dbReference type="CDD" id="cd13857">
    <property type="entry name" value="CuRO_1_Diphenol_Ox"/>
    <property type="match status" value="1"/>
</dbReference>
<dbReference type="CDD" id="cd13883">
    <property type="entry name" value="CuRO_2_Diphenol_Ox"/>
    <property type="match status" value="1"/>
</dbReference>
<comment type="function">
    <text evidence="7">Laccase that catalyzes the oxidation of certain aromatic compounds, including L-dopa, to quinones, which then polymerize to melanin. Able to oxidize a wide variety of aromatic diphenol and diamino groups in the ortho, meta, and para positions but not monophenolic groups such as in phenol, tyramine, or tyrosine. Plays an important role in virulence. Plays a role in dissemination to extrapulmonary sites but is not involved in pulmonary growth or in elicitation of cellular immune responses in the lung.</text>
</comment>
<evidence type="ECO:0000256" key="6">
    <source>
        <dbReference type="ARBA" id="ARBA00023180"/>
    </source>
</evidence>
<dbReference type="EMBL" id="SDIL01000002">
    <property type="protein sequence ID" value="RXK42271.1"/>
    <property type="molecule type" value="Genomic_DNA"/>
</dbReference>
<dbReference type="Pfam" id="PF00394">
    <property type="entry name" value="Cu-oxidase"/>
    <property type="match status" value="1"/>
</dbReference>
<dbReference type="InterPro" id="IPR011706">
    <property type="entry name" value="Cu-oxidase_C"/>
</dbReference>
<sequence length="586" mass="64443">MWFGILLFLGPLVLSLPQSSRTDPSPRGTTVTNDPSIFTLDPDFLITEIPQIREWFWTIEAATGAPDGYQRQMFTVNKMFPGPLIEANEGDTIWVHVTNKLDIGQTIHWHGMLQNGTQYNDGVPGFSQCPIPPGQTYTYQFTINNQYGTYWWHSHYANTLADGIVGGLIVHSVHDPLKLGQDFDEERIIYLSDWVHEQSQVIVADLLSGGYKGSVAPPPVDSVLINGQGRFNCSTVTDGTPCSDLPYPEIHVPSNKRIRFRIIHTGAHESFRLSIDNHQLLVVEADDCPVYGPTVNEIIIHPAQRYSFIVNTTSGSNGDAFWLRSNVALSCLGSKQPQAGLAVFRYVDDVISATTSEPTTEPWRLTRRDDLANATAPCVDMDQLYSLTPRVAEDAPTSVSQTNVLSSVFGTFSDVNGHAFSGFAMNGITYQNQINYPLLQQVEEGVPINSSLVANVAFDGIGGGDLIINNLDGFISHPYHLHGRPFFLVARGSGTMDAEGLSNVQVNTNNPLRRDTLLIPGGDWAVLRLLMDDPGVWPLHCHIGWHLAQGKLAAIVIQPDAIKKIDQPSAWLDLCKGTDQDAFGPA</sequence>
<dbReference type="InterPro" id="IPR045087">
    <property type="entry name" value="Cu-oxidase_fam"/>
</dbReference>
<dbReference type="GO" id="GO:0005507">
    <property type="term" value="F:copper ion binding"/>
    <property type="evidence" value="ECO:0007669"/>
    <property type="project" value="InterPro"/>
</dbReference>
<gene>
    <name evidence="12" type="ORF">M231_00261</name>
</gene>
<dbReference type="InterPro" id="IPR011707">
    <property type="entry name" value="Cu-oxidase-like_N"/>
</dbReference>
<proteinExistence type="inferred from homology"/>
<evidence type="ECO:0000313" key="13">
    <source>
        <dbReference type="Proteomes" id="UP000289152"/>
    </source>
</evidence>
<dbReference type="Proteomes" id="UP000289152">
    <property type="component" value="Unassembled WGS sequence"/>
</dbReference>
<evidence type="ECO:0008006" key="14">
    <source>
        <dbReference type="Google" id="ProtNLM"/>
    </source>
</evidence>
<keyword evidence="4" id="KW-0186">Copper</keyword>
<keyword evidence="13" id="KW-1185">Reference proteome</keyword>
<dbReference type="VEuPathDB" id="FungiDB:TREMEDRAFT_63586"/>
<feature type="chain" id="PRO_5020376519" description="Laccase" evidence="8">
    <location>
        <begin position="16"/>
        <end position="586"/>
    </location>
</feature>
<keyword evidence="8" id="KW-0732">Signal</keyword>
<dbReference type="CDD" id="cd13904">
    <property type="entry name" value="CuRO_3_Diphenol_Ox"/>
    <property type="match status" value="1"/>
</dbReference>
<dbReference type="GO" id="GO:0016491">
    <property type="term" value="F:oxidoreductase activity"/>
    <property type="evidence" value="ECO:0007669"/>
    <property type="project" value="InterPro"/>
</dbReference>
<dbReference type="PANTHER" id="PTHR11709">
    <property type="entry name" value="MULTI-COPPER OXIDASE"/>
    <property type="match status" value="1"/>
</dbReference>
<evidence type="ECO:0000259" key="9">
    <source>
        <dbReference type="Pfam" id="PF00394"/>
    </source>
</evidence>
<dbReference type="InParanoid" id="A0A4Q1BVU9"/>
<comment type="subcellular location">
    <subcellularLocation>
        <location evidence="1">Secreted</location>
        <location evidence="1">Cell wall</location>
    </subcellularLocation>
</comment>
<evidence type="ECO:0000256" key="8">
    <source>
        <dbReference type="SAM" id="SignalP"/>
    </source>
</evidence>
<protein>
    <recommendedName>
        <fullName evidence="14">Laccase</fullName>
    </recommendedName>
</protein>
<evidence type="ECO:0000313" key="12">
    <source>
        <dbReference type="EMBL" id="RXK42271.1"/>
    </source>
</evidence>
<evidence type="ECO:0000259" key="11">
    <source>
        <dbReference type="Pfam" id="PF07732"/>
    </source>
</evidence>
<feature type="domain" description="Plastocyanin-like" evidence="10">
    <location>
        <begin position="466"/>
        <end position="559"/>
    </location>
</feature>
<keyword evidence="5" id="KW-1015">Disulfide bond</keyword>
<evidence type="ECO:0000256" key="1">
    <source>
        <dbReference type="ARBA" id="ARBA00004191"/>
    </source>
</evidence>
<feature type="domain" description="Plastocyanin-like" evidence="11">
    <location>
        <begin position="60"/>
        <end position="172"/>
    </location>
</feature>
<dbReference type="OrthoDB" id="2121828at2759"/>
<keyword evidence="3" id="KW-0964">Secreted</keyword>
<dbReference type="FunFam" id="2.60.40.420:FF:000045">
    <property type="entry name" value="Laccase 2"/>
    <property type="match status" value="1"/>
</dbReference>
<dbReference type="SUPFAM" id="SSF49503">
    <property type="entry name" value="Cupredoxins"/>
    <property type="match status" value="3"/>
</dbReference>
<dbReference type="InterPro" id="IPR008972">
    <property type="entry name" value="Cupredoxin"/>
</dbReference>
<organism evidence="12 13">
    <name type="scientific">Tremella mesenterica</name>
    <name type="common">Jelly fungus</name>
    <dbReference type="NCBI Taxonomy" id="5217"/>
    <lineage>
        <taxon>Eukaryota</taxon>
        <taxon>Fungi</taxon>
        <taxon>Dikarya</taxon>
        <taxon>Basidiomycota</taxon>
        <taxon>Agaricomycotina</taxon>
        <taxon>Tremellomycetes</taxon>
        <taxon>Tremellales</taxon>
        <taxon>Tremellaceae</taxon>
        <taxon>Tremella</taxon>
    </lineage>
</organism>
<dbReference type="Pfam" id="PF07732">
    <property type="entry name" value="Cu-oxidase_3"/>
    <property type="match status" value="1"/>
</dbReference>
<dbReference type="AlphaFoldDB" id="A0A4Q1BVU9"/>
<keyword evidence="6" id="KW-0325">Glycoprotein</keyword>
<evidence type="ECO:0000256" key="4">
    <source>
        <dbReference type="ARBA" id="ARBA00023008"/>
    </source>
</evidence>
<dbReference type="Pfam" id="PF07731">
    <property type="entry name" value="Cu-oxidase_2"/>
    <property type="match status" value="1"/>
</dbReference>
<comment type="similarity">
    <text evidence="2">Belongs to the multicopper oxidase family.</text>
</comment>
<evidence type="ECO:0000259" key="10">
    <source>
        <dbReference type="Pfam" id="PF07731"/>
    </source>
</evidence>
<reference evidence="12 13" key="1">
    <citation type="submission" date="2016-06" db="EMBL/GenBank/DDBJ databases">
        <title>Evolution of pathogenesis and genome organization in the Tremellales.</title>
        <authorList>
            <person name="Cuomo C."/>
            <person name="Litvintseva A."/>
            <person name="Heitman J."/>
            <person name="Chen Y."/>
            <person name="Sun S."/>
            <person name="Springer D."/>
            <person name="Dromer F."/>
            <person name="Young S."/>
            <person name="Zeng Q."/>
            <person name="Chapman S."/>
            <person name="Gujja S."/>
            <person name="Saif S."/>
            <person name="Birren B."/>
        </authorList>
    </citation>
    <scope>NUCLEOTIDE SEQUENCE [LARGE SCALE GENOMIC DNA]</scope>
    <source>
        <strain evidence="12 13">ATCC 28783</strain>
    </source>
</reference>
<feature type="signal peptide" evidence="8">
    <location>
        <begin position="1"/>
        <end position="15"/>
    </location>
</feature>
<accession>A0A4Q1BVU9</accession>
<dbReference type="PANTHER" id="PTHR11709:SF414">
    <property type="entry name" value="ADR239WP"/>
    <property type="match status" value="1"/>
</dbReference>